<keyword evidence="1" id="KW-1133">Transmembrane helix</keyword>
<feature type="transmembrane region" description="Helical" evidence="1">
    <location>
        <begin position="14"/>
        <end position="34"/>
    </location>
</feature>
<keyword evidence="3" id="KW-1185">Reference proteome</keyword>
<proteinExistence type="predicted"/>
<dbReference type="EMBL" id="CP046072">
    <property type="protein sequence ID" value="QSZ41202.1"/>
    <property type="molecule type" value="Genomic_DNA"/>
</dbReference>
<protein>
    <submittedName>
        <fullName evidence="2">Uncharacterized protein</fullName>
    </submittedName>
</protein>
<dbReference type="AlphaFoldDB" id="A0A975AZ21"/>
<sequence>MENPFESGHIKNYLLFYASIVVIVILFFMAATLFHDVEVFDKKIFDTEVKVDTHKKTEVVKREESKLKFKLLEKAY</sequence>
<dbReference type="KEGG" id="saqt:GJV85_03425"/>
<reference evidence="2" key="2">
    <citation type="submission" date="2021-04" db="EMBL/GenBank/DDBJ databases">
        <title>Isolation and characterization of a novel species of the genus Sulfurimonas.</title>
        <authorList>
            <person name="Fukui M."/>
        </authorList>
    </citation>
    <scope>NUCLEOTIDE SEQUENCE</scope>
    <source>
        <strain evidence="2">H1576</strain>
    </source>
</reference>
<name>A0A975AZ21_9BACT</name>
<reference evidence="2" key="1">
    <citation type="submission" date="2019-11" db="EMBL/GenBank/DDBJ databases">
        <authorList>
            <person name="Kojima H."/>
        </authorList>
    </citation>
    <scope>NUCLEOTIDE SEQUENCE</scope>
    <source>
        <strain evidence="2">H1576</strain>
    </source>
</reference>
<gene>
    <name evidence="2" type="ORF">GJV85_03425</name>
</gene>
<evidence type="ECO:0000313" key="2">
    <source>
        <dbReference type="EMBL" id="QSZ41202.1"/>
    </source>
</evidence>
<keyword evidence="1" id="KW-0472">Membrane</keyword>
<organism evidence="2 3">
    <name type="scientific">Sulfurimonas aquatica</name>
    <dbReference type="NCBI Taxonomy" id="2672570"/>
    <lineage>
        <taxon>Bacteria</taxon>
        <taxon>Pseudomonadati</taxon>
        <taxon>Campylobacterota</taxon>
        <taxon>Epsilonproteobacteria</taxon>
        <taxon>Campylobacterales</taxon>
        <taxon>Sulfurimonadaceae</taxon>
        <taxon>Sulfurimonas</taxon>
    </lineage>
</organism>
<evidence type="ECO:0000313" key="3">
    <source>
        <dbReference type="Proteomes" id="UP000671852"/>
    </source>
</evidence>
<keyword evidence="1" id="KW-0812">Transmembrane</keyword>
<accession>A0A975AZ21</accession>
<dbReference type="RefSeq" id="WP_207562474.1">
    <property type="nucleotide sequence ID" value="NZ_CP046072.1"/>
</dbReference>
<evidence type="ECO:0000256" key="1">
    <source>
        <dbReference type="SAM" id="Phobius"/>
    </source>
</evidence>
<dbReference type="Proteomes" id="UP000671852">
    <property type="component" value="Chromosome"/>
</dbReference>